<dbReference type="Pfam" id="PF00226">
    <property type="entry name" value="DnaJ"/>
    <property type="match status" value="1"/>
</dbReference>
<evidence type="ECO:0000256" key="2">
    <source>
        <dbReference type="SAM" id="Phobius"/>
    </source>
</evidence>
<dbReference type="AlphaFoldDB" id="A0AAN9UX91"/>
<dbReference type="PANTHER" id="PTHR44873:SF1">
    <property type="entry name" value="DNAJ HOMOLOG SUBFAMILY C MEMBER 30, MITOCHONDRIAL"/>
    <property type="match status" value="1"/>
</dbReference>
<comment type="caution">
    <text evidence="4">The sequence shown here is derived from an EMBL/GenBank/DDBJ whole genome shotgun (WGS) entry which is preliminary data.</text>
</comment>
<feature type="compositionally biased region" description="Gly residues" evidence="1">
    <location>
        <begin position="223"/>
        <end position="242"/>
    </location>
</feature>
<feature type="compositionally biased region" description="Basic residues" evidence="1">
    <location>
        <begin position="154"/>
        <end position="163"/>
    </location>
</feature>
<proteinExistence type="predicted"/>
<dbReference type="SUPFAM" id="SSF46565">
    <property type="entry name" value="Chaperone J-domain"/>
    <property type="match status" value="1"/>
</dbReference>
<feature type="region of interest" description="Disordered" evidence="1">
    <location>
        <begin position="35"/>
        <end position="64"/>
    </location>
</feature>
<dbReference type="InterPro" id="IPR036869">
    <property type="entry name" value="J_dom_sf"/>
</dbReference>
<dbReference type="PANTHER" id="PTHR44873">
    <property type="entry name" value="DNAJ HOMOLOG SUBFAMILY C MEMBER 30, MITOCHONDRIAL"/>
    <property type="match status" value="1"/>
</dbReference>
<dbReference type="InterPro" id="IPR001623">
    <property type="entry name" value="DnaJ_domain"/>
</dbReference>
<feature type="region of interest" description="Disordered" evidence="1">
    <location>
        <begin position="150"/>
        <end position="304"/>
    </location>
</feature>
<dbReference type="CDD" id="cd06257">
    <property type="entry name" value="DnaJ"/>
    <property type="match status" value="1"/>
</dbReference>
<feature type="domain" description="J" evidence="3">
    <location>
        <begin position="78"/>
        <end position="146"/>
    </location>
</feature>
<feature type="compositionally biased region" description="Basic and acidic residues" evidence="1">
    <location>
        <begin position="252"/>
        <end position="286"/>
    </location>
</feature>
<reference evidence="4 5" key="1">
    <citation type="submission" date="2024-02" db="EMBL/GenBank/DDBJ databases">
        <title>De novo assembly and annotation of 12 fungi associated with fruit tree decline syndrome in Ontario, Canada.</title>
        <authorList>
            <person name="Sulman M."/>
            <person name="Ellouze W."/>
            <person name="Ilyukhin E."/>
        </authorList>
    </citation>
    <scope>NUCLEOTIDE SEQUENCE [LARGE SCALE GENOMIC DNA]</scope>
    <source>
        <strain evidence="4 5">M11/M66-122</strain>
    </source>
</reference>
<evidence type="ECO:0000259" key="3">
    <source>
        <dbReference type="PROSITE" id="PS50076"/>
    </source>
</evidence>
<evidence type="ECO:0000313" key="5">
    <source>
        <dbReference type="Proteomes" id="UP001320420"/>
    </source>
</evidence>
<evidence type="ECO:0000313" key="4">
    <source>
        <dbReference type="EMBL" id="KAK7755968.1"/>
    </source>
</evidence>
<dbReference type="PRINTS" id="PR00625">
    <property type="entry name" value="JDOMAIN"/>
</dbReference>
<dbReference type="Proteomes" id="UP001320420">
    <property type="component" value="Unassembled WGS sequence"/>
</dbReference>
<dbReference type="Gene3D" id="1.10.287.110">
    <property type="entry name" value="DnaJ domain"/>
    <property type="match status" value="1"/>
</dbReference>
<keyword evidence="5" id="KW-1185">Reference proteome</keyword>
<keyword evidence="2" id="KW-0812">Transmembrane</keyword>
<organism evidence="4 5">
    <name type="scientific">Diatrype stigma</name>
    <dbReference type="NCBI Taxonomy" id="117547"/>
    <lineage>
        <taxon>Eukaryota</taxon>
        <taxon>Fungi</taxon>
        <taxon>Dikarya</taxon>
        <taxon>Ascomycota</taxon>
        <taxon>Pezizomycotina</taxon>
        <taxon>Sordariomycetes</taxon>
        <taxon>Xylariomycetidae</taxon>
        <taxon>Xylariales</taxon>
        <taxon>Diatrypaceae</taxon>
        <taxon>Diatrype</taxon>
    </lineage>
</organism>
<sequence length="365" mass="39385">MPLLRHVATTPAAPLASTIQQRSFLTQPCSHLYYRRSHSGGSNSALSRPSPPQRQQQQRATFHTTSHLRDDQIDNAQNHYETLKLEPSATPAEVKKSFYALSKRHHPDLHQNDADRPAASRRFMRISEAYAVLSVPAKRRAYDRDTLRLDHHHQQSHQPHGRRPAGSYHSSSVHSSNPAGGRPASGLSRRRGTFQGPPPSFFRSGGWGAHGAKRKAAHDDSAGNGGGTGGGGATRGPMGGTNPGQDPLRGFGHGDDDVPPHFDRAGHARTGRHVDARRAARQEREGQAYASDAGSGSSDGGRAAARPEERGLFFVIGGVVLLSFLGPFVIGRLFGWDKGDDGRRRRTKTVTKAAAAAKKEVADGS</sequence>
<feature type="compositionally biased region" description="Low complexity" evidence="1">
    <location>
        <begin position="287"/>
        <end position="304"/>
    </location>
</feature>
<evidence type="ECO:0000256" key="1">
    <source>
        <dbReference type="SAM" id="MobiDB-lite"/>
    </source>
</evidence>
<dbReference type="PROSITE" id="PS50076">
    <property type="entry name" value="DNAJ_2"/>
    <property type="match status" value="1"/>
</dbReference>
<protein>
    <recommendedName>
        <fullName evidence="3">J domain-containing protein</fullName>
    </recommendedName>
</protein>
<dbReference type="InterPro" id="IPR053025">
    <property type="entry name" value="Mito_ATP_Synthase-Asso"/>
</dbReference>
<feature type="transmembrane region" description="Helical" evidence="2">
    <location>
        <begin position="312"/>
        <end position="335"/>
    </location>
</feature>
<gene>
    <name evidence="4" type="ORF">SLS62_001910</name>
</gene>
<feature type="compositionally biased region" description="Low complexity" evidence="1">
    <location>
        <begin position="167"/>
        <end position="176"/>
    </location>
</feature>
<dbReference type="EMBL" id="JAKJXP020000009">
    <property type="protein sequence ID" value="KAK7755968.1"/>
    <property type="molecule type" value="Genomic_DNA"/>
</dbReference>
<accession>A0AAN9UX91</accession>
<keyword evidence="2" id="KW-1133">Transmembrane helix</keyword>
<keyword evidence="2" id="KW-0472">Membrane</keyword>
<dbReference type="SMART" id="SM00271">
    <property type="entry name" value="DnaJ"/>
    <property type="match status" value="1"/>
</dbReference>
<name>A0AAN9UX91_9PEZI</name>